<reference evidence="1 2" key="1">
    <citation type="submission" date="2018-06" db="EMBL/GenBank/DDBJ databases">
        <title>Actinomadura craniellae sp. nov. isolated from marine sponge Craniella sp.</title>
        <authorList>
            <person name="Li L."/>
            <person name="Xu Q.H."/>
            <person name="Lin H.W."/>
            <person name="Lu Y.H."/>
        </authorList>
    </citation>
    <scope>NUCLEOTIDE SEQUENCE [LARGE SCALE GENOMIC DNA]</scope>
    <source>
        <strain evidence="1 2">LHW63021</strain>
    </source>
</reference>
<dbReference type="OrthoDB" id="5189541at2"/>
<name>A0A365H6Y9_9ACTN</name>
<evidence type="ECO:0000313" key="2">
    <source>
        <dbReference type="Proteomes" id="UP000251891"/>
    </source>
</evidence>
<dbReference type="EMBL" id="QLYX01000005">
    <property type="protein sequence ID" value="RAY14762.1"/>
    <property type="molecule type" value="Genomic_DNA"/>
</dbReference>
<dbReference type="NCBIfam" id="TIGR03941">
    <property type="entry name" value="tRNA_deam_assoc"/>
    <property type="match status" value="1"/>
</dbReference>
<protein>
    <recommendedName>
        <fullName evidence="3">tRNA adenosine deaminase</fullName>
    </recommendedName>
</protein>
<evidence type="ECO:0008006" key="3">
    <source>
        <dbReference type="Google" id="ProtNLM"/>
    </source>
</evidence>
<dbReference type="Proteomes" id="UP000251891">
    <property type="component" value="Unassembled WGS sequence"/>
</dbReference>
<comment type="caution">
    <text evidence="1">The sequence shown here is derived from an EMBL/GenBank/DDBJ whole genome shotgun (WGS) entry which is preliminary data.</text>
</comment>
<dbReference type="InterPro" id="IPR023869">
    <property type="entry name" value="tRNA_Adeno_NH3ase_assoc_put"/>
</dbReference>
<gene>
    <name evidence="1" type="ORF">DPM19_13550</name>
</gene>
<proteinExistence type="predicted"/>
<accession>A0A365H6Y9</accession>
<evidence type="ECO:0000313" key="1">
    <source>
        <dbReference type="EMBL" id="RAY14762.1"/>
    </source>
</evidence>
<keyword evidence="2" id="KW-1185">Reference proteome</keyword>
<dbReference type="AlphaFoldDB" id="A0A365H6Y9"/>
<organism evidence="1 2">
    <name type="scientific">Actinomadura craniellae</name>
    <dbReference type="NCBI Taxonomy" id="2231787"/>
    <lineage>
        <taxon>Bacteria</taxon>
        <taxon>Bacillati</taxon>
        <taxon>Actinomycetota</taxon>
        <taxon>Actinomycetes</taxon>
        <taxon>Streptosporangiales</taxon>
        <taxon>Thermomonosporaceae</taxon>
        <taxon>Actinomadura</taxon>
    </lineage>
</organism>
<sequence>MMTDLSATDFAVVVYREDESWETEVLPVALTEDLTGLIHALRQQPSIAGTIGLVSVGDDFFVAIRLLGDEEMVFLSDVTASVDWPLAQQVLDYLDIPVPDDEDLDQVLPVGDMSIFADLGLDEMELGAISGDLDLYPDEMLLSIAGRLGFAQPFERALDTLG</sequence>